<evidence type="ECO:0000259" key="18">
    <source>
        <dbReference type="SMART" id="SM00482"/>
    </source>
</evidence>
<comment type="subunit">
    <text evidence="16">Single-chain monomer with multiple functions.</text>
</comment>
<reference evidence="19" key="1">
    <citation type="submission" date="2020-10" db="EMBL/GenBank/DDBJ databases">
        <authorList>
            <person name="Gilroy R."/>
        </authorList>
    </citation>
    <scope>NUCLEOTIDE SEQUENCE</scope>
    <source>
        <strain evidence="19">2830</strain>
    </source>
</reference>
<dbReference type="FunFam" id="1.10.150.20:FF:000003">
    <property type="entry name" value="DNA polymerase I"/>
    <property type="match status" value="1"/>
</dbReference>
<evidence type="ECO:0000256" key="14">
    <source>
        <dbReference type="ARBA" id="ARBA00049244"/>
    </source>
</evidence>
<dbReference type="Gene3D" id="3.40.50.1010">
    <property type="entry name" value="5'-nuclease"/>
    <property type="match status" value="1"/>
</dbReference>
<dbReference type="Pfam" id="PF00476">
    <property type="entry name" value="DNA_pol_A"/>
    <property type="match status" value="1"/>
</dbReference>
<evidence type="ECO:0000256" key="10">
    <source>
        <dbReference type="ARBA" id="ARBA00022839"/>
    </source>
</evidence>
<evidence type="ECO:0000256" key="6">
    <source>
        <dbReference type="ARBA" id="ARBA00022705"/>
    </source>
</evidence>
<dbReference type="GO" id="GO:0006261">
    <property type="term" value="P:DNA-templated DNA replication"/>
    <property type="evidence" value="ECO:0007669"/>
    <property type="project" value="UniProtKB-UniRule"/>
</dbReference>
<dbReference type="EC" id="2.7.7.7" evidence="2 15"/>
<dbReference type="CDD" id="cd09898">
    <property type="entry name" value="H3TH_53EXO"/>
    <property type="match status" value="1"/>
</dbReference>
<dbReference type="SUPFAM" id="SSF47807">
    <property type="entry name" value="5' to 3' exonuclease, C-terminal subdomain"/>
    <property type="match status" value="1"/>
</dbReference>
<dbReference type="InterPro" id="IPR008918">
    <property type="entry name" value="HhH2"/>
</dbReference>
<keyword evidence="9 16" id="KW-0378">Hydrolase</keyword>
<evidence type="ECO:0000256" key="8">
    <source>
        <dbReference type="ARBA" id="ARBA00022763"/>
    </source>
</evidence>
<dbReference type="SUPFAM" id="SSF56672">
    <property type="entry name" value="DNA/RNA polymerases"/>
    <property type="match status" value="1"/>
</dbReference>
<keyword evidence="11 16" id="KW-0239">DNA-directed DNA polymerase</keyword>
<organism evidence="19 20">
    <name type="scientific">Candidatus Avidehalobacter gallistercoris</name>
    <dbReference type="NCBI Taxonomy" id="2840694"/>
    <lineage>
        <taxon>Bacteria</taxon>
        <taxon>Bacillati</taxon>
        <taxon>Bacillota</taxon>
        <taxon>Clostridia</taxon>
        <taxon>Eubacteriales</taxon>
        <taxon>Peptococcaceae</taxon>
        <taxon>Peptococcaceae incertae sedis</taxon>
        <taxon>Candidatus Avidehalobacter</taxon>
    </lineage>
</organism>
<dbReference type="GO" id="GO:0008409">
    <property type="term" value="F:5'-3' exonuclease activity"/>
    <property type="evidence" value="ECO:0007669"/>
    <property type="project" value="UniProtKB-UniRule"/>
</dbReference>
<keyword evidence="7" id="KW-0540">Nuclease</keyword>
<evidence type="ECO:0000256" key="3">
    <source>
        <dbReference type="ARBA" id="ARBA00020311"/>
    </source>
</evidence>
<dbReference type="PANTHER" id="PTHR10133">
    <property type="entry name" value="DNA POLYMERASE I"/>
    <property type="match status" value="1"/>
</dbReference>
<dbReference type="CDD" id="cd08637">
    <property type="entry name" value="DNA_pol_A_pol_I_C"/>
    <property type="match status" value="1"/>
</dbReference>
<dbReference type="InterPro" id="IPR020045">
    <property type="entry name" value="DNA_polI_H3TH"/>
</dbReference>
<dbReference type="InterPro" id="IPR043502">
    <property type="entry name" value="DNA/RNA_pol_sf"/>
</dbReference>
<dbReference type="EMBL" id="DVMH01000033">
    <property type="protein sequence ID" value="HIU10935.1"/>
    <property type="molecule type" value="Genomic_DNA"/>
</dbReference>
<dbReference type="NCBIfam" id="TIGR00593">
    <property type="entry name" value="pola"/>
    <property type="match status" value="1"/>
</dbReference>
<evidence type="ECO:0000256" key="5">
    <source>
        <dbReference type="ARBA" id="ARBA00022695"/>
    </source>
</evidence>
<dbReference type="InterPro" id="IPR002421">
    <property type="entry name" value="5-3_exonuclease"/>
</dbReference>
<evidence type="ECO:0000256" key="16">
    <source>
        <dbReference type="RuleBase" id="RU004460"/>
    </source>
</evidence>
<dbReference type="Gene3D" id="3.30.70.370">
    <property type="match status" value="1"/>
</dbReference>
<keyword evidence="10 16" id="KW-0269">Exonuclease</keyword>
<dbReference type="SMART" id="SM00279">
    <property type="entry name" value="HhH2"/>
    <property type="match status" value="1"/>
</dbReference>
<keyword evidence="5 16" id="KW-0548">Nucleotidyltransferase</keyword>
<dbReference type="FunFam" id="1.10.150.20:FF:000002">
    <property type="entry name" value="DNA polymerase I"/>
    <property type="match status" value="1"/>
</dbReference>
<dbReference type="InterPro" id="IPR020046">
    <property type="entry name" value="5-3_exonucl_a-hlix_arch_N"/>
</dbReference>
<dbReference type="Pfam" id="PF02739">
    <property type="entry name" value="5_3_exonuc_N"/>
    <property type="match status" value="1"/>
</dbReference>
<keyword evidence="13 16" id="KW-0234">DNA repair</keyword>
<dbReference type="InterPro" id="IPR012337">
    <property type="entry name" value="RNaseH-like_sf"/>
</dbReference>
<keyword evidence="4 16" id="KW-0808">Transferase</keyword>
<comment type="caution">
    <text evidence="19">The sequence shown here is derived from an EMBL/GenBank/DDBJ whole genome shotgun (WGS) entry which is preliminary data.</text>
</comment>
<dbReference type="InterPro" id="IPR036397">
    <property type="entry name" value="RNaseH_sf"/>
</dbReference>
<evidence type="ECO:0000256" key="15">
    <source>
        <dbReference type="NCBIfam" id="TIGR00593"/>
    </source>
</evidence>
<dbReference type="AlphaFoldDB" id="A0A9D1KZS9"/>
<dbReference type="CDD" id="cd09859">
    <property type="entry name" value="PIN_53EXO"/>
    <property type="match status" value="1"/>
</dbReference>
<keyword evidence="12 16" id="KW-0238">DNA-binding</keyword>
<name>A0A9D1KZS9_9FIRM</name>
<reference evidence="19" key="2">
    <citation type="journal article" date="2021" name="PeerJ">
        <title>Extensive microbial diversity within the chicken gut microbiome revealed by metagenomics and culture.</title>
        <authorList>
            <person name="Gilroy R."/>
            <person name="Ravi A."/>
            <person name="Getino M."/>
            <person name="Pursley I."/>
            <person name="Horton D.L."/>
            <person name="Alikhan N.F."/>
            <person name="Baker D."/>
            <person name="Gharbi K."/>
            <person name="Hall N."/>
            <person name="Watson M."/>
            <person name="Adriaenssens E.M."/>
            <person name="Foster-Nyarko E."/>
            <person name="Jarju S."/>
            <person name="Secka A."/>
            <person name="Antonio M."/>
            <person name="Oren A."/>
            <person name="Chaudhuri R.R."/>
            <person name="La Ragione R."/>
            <person name="Hildebrand F."/>
            <person name="Pallen M.J."/>
        </authorList>
    </citation>
    <scope>NUCLEOTIDE SEQUENCE</scope>
    <source>
        <strain evidence="19">2830</strain>
    </source>
</reference>
<proteinExistence type="inferred from homology"/>
<keyword evidence="6 16" id="KW-0235">DNA replication</keyword>
<evidence type="ECO:0000256" key="13">
    <source>
        <dbReference type="ARBA" id="ARBA00023204"/>
    </source>
</evidence>
<dbReference type="Pfam" id="PF01367">
    <property type="entry name" value="5_3_exonuc"/>
    <property type="match status" value="1"/>
</dbReference>
<feature type="domain" description="5'-3' exonuclease" evidence="17">
    <location>
        <begin position="4"/>
        <end position="263"/>
    </location>
</feature>
<dbReference type="Proteomes" id="UP000824124">
    <property type="component" value="Unassembled WGS sequence"/>
</dbReference>
<dbReference type="SUPFAM" id="SSF53098">
    <property type="entry name" value="Ribonuclease H-like"/>
    <property type="match status" value="1"/>
</dbReference>
<dbReference type="InterPro" id="IPR001098">
    <property type="entry name" value="DNA-dir_DNA_pol_A_palm_dom"/>
</dbReference>
<dbReference type="SMART" id="SM00475">
    <property type="entry name" value="53EXOc"/>
    <property type="match status" value="1"/>
</dbReference>
<dbReference type="Gene3D" id="3.30.420.10">
    <property type="entry name" value="Ribonuclease H-like superfamily/Ribonuclease H"/>
    <property type="match status" value="1"/>
</dbReference>
<dbReference type="Gene3D" id="1.20.1060.10">
    <property type="entry name" value="Taq DNA Polymerase, Chain T, domain 4"/>
    <property type="match status" value="1"/>
</dbReference>
<dbReference type="InterPro" id="IPR019760">
    <property type="entry name" value="DNA-dir_DNA_pol_A_CS"/>
</dbReference>
<gene>
    <name evidence="16 19" type="primary">polA</name>
    <name evidence="19" type="ORF">IAB00_06840</name>
</gene>
<evidence type="ECO:0000259" key="17">
    <source>
        <dbReference type="SMART" id="SM00475"/>
    </source>
</evidence>
<dbReference type="PRINTS" id="PR00868">
    <property type="entry name" value="DNAPOLI"/>
</dbReference>
<dbReference type="InterPro" id="IPR018320">
    <property type="entry name" value="DNA_polymerase_1"/>
</dbReference>
<evidence type="ECO:0000256" key="11">
    <source>
        <dbReference type="ARBA" id="ARBA00022932"/>
    </source>
</evidence>
<dbReference type="InterPro" id="IPR002298">
    <property type="entry name" value="DNA_polymerase_A"/>
</dbReference>
<dbReference type="FunFam" id="1.20.1060.10:FF:000001">
    <property type="entry name" value="DNA polymerase I"/>
    <property type="match status" value="1"/>
</dbReference>
<keyword evidence="8 16" id="KW-0227">DNA damage</keyword>
<dbReference type="GO" id="GO:0003677">
    <property type="term" value="F:DNA binding"/>
    <property type="evidence" value="ECO:0007669"/>
    <property type="project" value="UniProtKB-UniRule"/>
</dbReference>
<dbReference type="InterPro" id="IPR036279">
    <property type="entry name" value="5-3_exonuclease_C_sf"/>
</dbReference>
<evidence type="ECO:0000256" key="1">
    <source>
        <dbReference type="ARBA" id="ARBA00007705"/>
    </source>
</evidence>
<dbReference type="NCBIfam" id="NF004397">
    <property type="entry name" value="PRK05755.1"/>
    <property type="match status" value="1"/>
</dbReference>
<evidence type="ECO:0000256" key="4">
    <source>
        <dbReference type="ARBA" id="ARBA00022679"/>
    </source>
</evidence>
<dbReference type="Gene3D" id="1.10.150.20">
    <property type="entry name" value="5' to 3' exonuclease, C-terminal subdomain"/>
    <property type="match status" value="2"/>
</dbReference>
<feature type="domain" description="DNA-directed DNA polymerase family A palm" evidence="18">
    <location>
        <begin position="619"/>
        <end position="825"/>
    </location>
</feature>
<evidence type="ECO:0000256" key="9">
    <source>
        <dbReference type="ARBA" id="ARBA00022801"/>
    </source>
</evidence>
<evidence type="ECO:0000256" key="12">
    <source>
        <dbReference type="ARBA" id="ARBA00023125"/>
    </source>
</evidence>
<evidence type="ECO:0000256" key="2">
    <source>
        <dbReference type="ARBA" id="ARBA00012417"/>
    </source>
</evidence>
<dbReference type="GO" id="GO:0006302">
    <property type="term" value="P:double-strand break repair"/>
    <property type="evidence" value="ECO:0007669"/>
    <property type="project" value="TreeGrafter"/>
</dbReference>
<dbReference type="PANTHER" id="PTHR10133:SF27">
    <property type="entry name" value="DNA POLYMERASE NU"/>
    <property type="match status" value="1"/>
</dbReference>
<comment type="similarity">
    <text evidence="1 16">Belongs to the DNA polymerase type-A family.</text>
</comment>
<dbReference type="FunFam" id="3.40.50.1010:FF:000001">
    <property type="entry name" value="DNA polymerase I"/>
    <property type="match status" value="1"/>
</dbReference>
<dbReference type="GO" id="GO:0003887">
    <property type="term" value="F:DNA-directed DNA polymerase activity"/>
    <property type="evidence" value="ECO:0007669"/>
    <property type="project" value="UniProtKB-UniRule"/>
</dbReference>
<comment type="catalytic activity">
    <reaction evidence="14 16">
        <text>DNA(n) + a 2'-deoxyribonucleoside 5'-triphosphate = DNA(n+1) + diphosphate</text>
        <dbReference type="Rhea" id="RHEA:22508"/>
        <dbReference type="Rhea" id="RHEA-COMP:17339"/>
        <dbReference type="Rhea" id="RHEA-COMP:17340"/>
        <dbReference type="ChEBI" id="CHEBI:33019"/>
        <dbReference type="ChEBI" id="CHEBI:61560"/>
        <dbReference type="ChEBI" id="CHEBI:173112"/>
        <dbReference type="EC" id="2.7.7.7"/>
    </reaction>
</comment>
<dbReference type="SUPFAM" id="SSF88723">
    <property type="entry name" value="PIN domain-like"/>
    <property type="match status" value="1"/>
</dbReference>
<dbReference type="PROSITE" id="PS00447">
    <property type="entry name" value="DNA_POLYMERASE_A"/>
    <property type="match status" value="1"/>
</dbReference>
<evidence type="ECO:0000313" key="20">
    <source>
        <dbReference type="Proteomes" id="UP000824124"/>
    </source>
</evidence>
<accession>A0A9D1KZS9</accession>
<evidence type="ECO:0000313" key="19">
    <source>
        <dbReference type="EMBL" id="HIU10935.1"/>
    </source>
</evidence>
<comment type="function">
    <text evidence="16">In addition to polymerase activity, this DNA polymerase exhibits 5'-3' exonuclease activity.</text>
</comment>
<protein>
    <recommendedName>
        <fullName evidence="3 15">DNA polymerase I</fullName>
        <ecNumber evidence="2 15">2.7.7.7</ecNumber>
    </recommendedName>
</protein>
<evidence type="ECO:0000256" key="7">
    <source>
        <dbReference type="ARBA" id="ARBA00022722"/>
    </source>
</evidence>
<dbReference type="SMART" id="SM00482">
    <property type="entry name" value="POLAc"/>
    <property type="match status" value="1"/>
</dbReference>
<sequence length="863" mass="94774">MANAKFLIVDGSSLLHRAFFALPILTNAQGEYTNAVYGFATMFNRILAEVRPSRVAVCFDKSRRTFRTDMYADYKGQRSATPSELSPQFETCKQMLDAMGVVWEEVAGFEADDIIGTLAKNASAAGGDVLILTGDRDSFQLIEPHINVIMTRKGISQTELWDEAALMEHYGLAPAQMIDLKALMGDASDNIPGIAGIGEKTALKLLAEYHDLDNVLANIDNITAKALHRKLDEGRESALLSRKLAIIDCHMPGFDDLTKYDYTDKPLAENQPLIDFYRRLGFSSLLKPLENASPARLTMNEDATIPAYITVMPDEAAARLSGANALLLNAYGGQIALADAAAPEEIYVAGQEELLQNAGWLSAKKLLICDVKPLQTALLTAGGAKFCGEREDLTLAAYLLNPAANDYQALALAAVYLNKAKPVEKAHLAEQLAALGLSYLPELKDVIFDRLQAEELTQLYQNVELPLADVLAGMEAAGIRADLATLQELDNEFAALEADAAARVYTLAGREFNINSPKQLSEVLFEEMRLPALKKTKTGYSTNVEVLENLAAMGYEIAGKILDYRSASKLRGTYAVGLQELIGADGRIHTTFNQTVTETGRLSSTEPNLQNIPVRTEMGRRLRRAFHASDGCRLLAADYSQIELRVLAHISDDAMLKQSFFNNEDIHARTAAEVLGKPIESVTPEERRSAKAVNFGIVYGISDYGLSKDLGITRAEAGAYIDAYLGRYAGVCRYMSDIVAEGKAQGYVKTLCGRKRWLPDLHNRSFNLRSMAERTALNTPIQGTAADIIKLAMLKADRMLREQGLQSRMLLQVHDELIFDVPEAEITAMAALVREAMESAFELSVPLVVDVKVGENWYDMQKI</sequence>
<dbReference type="CDD" id="cd06140">
    <property type="entry name" value="DNA_polA_I_Bacillus_like_exo"/>
    <property type="match status" value="1"/>
</dbReference>
<dbReference type="InterPro" id="IPR029060">
    <property type="entry name" value="PIN-like_dom_sf"/>
</dbReference>